<organism evidence="1">
    <name type="scientific">Siphoviridae sp. ct0WL2</name>
    <dbReference type="NCBI Taxonomy" id="2825294"/>
    <lineage>
        <taxon>Viruses</taxon>
        <taxon>Duplodnaviria</taxon>
        <taxon>Heunggongvirae</taxon>
        <taxon>Uroviricota</taxon>
        <taxon>Caudoviricetes</taxon>
    </lineage>
</organism>
<protein>
    <submittedName>
        <fullName evidence="1">Uncharacterized protein</fullName>
    </submittedName>
</protein>
<name>A0A8S5PB96_9CAUD</name>
<sequence>MSGILSELRVLPVGCPVHEAAAPRKTADFCIFMLAAAGLLSN</sequence>
<accession>A0A8S5PB96</accession>
<dbReference type="EMBL" id="BK015376">
    <property type="protein sequence ID" value="DAE03885.1"/>
    <property type="molecule type" value="Genomic_DNA"/>
</dbReference>
<evidence type="ECO:0000313" key="1">
    <source>
        <dbReference type="EMBL" id="DAE03885.1"/>
    </source>
</evidence>
<proteinExistence type="predicted"/>
<reference evidence="1" key="1">
    <citation type="journal article" date="2021" name="Proc. Natl. Acad. Sci. U.S.A.">
        <title>A Catalog of Tens of Thousands of Viruses from Human Metagenomes Reveals Hidden Associations with Chronic Diseases.</title>
        <authorList>
            <person name="Tisza M.J."/>
            <person name="Buck C.B."/>
        </authorList>
    </citation>
    <scope>NUCLEOTIDE SEQUENCE</scope>
    <source>
        <strain evidence="1">Ct0WL2</strain>
    </source>
</reference>